<geneLocation type="plasmid" evidence="1 2">
    <name>pRgalR602c</name>
</geneLocation>
<dbReference type="AlphaFoldDB" id="A0A0B4XIR9"/>
<accession>A0A0B4XIR9</accession>
<gene>
    <name evidence="1" type="ORF">RGR602_PC02283</name>
</gene>
<dbReference type="Proteomes" id="UP000031368">
    <property type="component" value="Plasmid pRgalR602c"/>
</dbReference>
<dbReference type="KEGG" id="rga:RGR602_PC02283"/>
<organism evidence="1 2">
    <name type="scientific">Rhizobium gallicum bv. gallicum R602sp</name>
    <dbReference type="NCBI Taxonomy" id="1041138"/>
    <lineage>
        <taxon>Bacteria</taxon>
        <taxon>Pseudomonadati</taxon>
        <taxon>Pseudomonadota</taxon>
        <taxon>Alphaproteobacteria</taxon>
        <taxon>Hyphomicrobiales</taxon>
        <taxon>Rhizobiaceae</taxon>
        <taxon>Rhizobium/Agrobacterium group</taxon>
        <taxon>Rhizobium</taxon>
    </lineage>
</organism>
<evidence type="ECO:0000313" key="1">
    <source>
        <dbReference type="EMBL" id="AJD46302.1"/>
    </source>
</evidence>
<reference evidence="1 2" key="1">
    <citation type="submission" date="2013-11" db="EMBL/GenBank/DDBJ databases">
        <title>Complete genome sequence of Rhizobium gallicum bv. gallicum R602.</title>
        <authorList>
            <person name="Bustos P."/>
            <person name="Santamaria R.I."/>
            <person name="Lozano L."/>
            <person name="Acosta J.L."/>
            <person name="Ormeno-Orrillo E."/>
            <person name="Rogel M.A."/>
            <person name="Romero D."/>
            <person name="Cevallos M.A."/>
            <person name="Martinez-Romero E."/>
            <person name="Gonzalez V."/>
        </authorList>
    </citation>
    <scope>NUCLEOTIDE SEQUENCE [LARGE SCALE GENOMIC DNA]</scope>
    <source>
        <strain evidence="1 2">R602</strain>
        <plasmid evidence="1 2">pRgalR602c</plasmid>
    </source>
</reference>
<keyword evidence="1" id="KW-0614">Plasmid</keyword>
<sequence>MLRAAFQSTGLRIFTLNREERLSLGQPLAALNLPSQSCGDIVQGTSIEPKRREMYRYIVATALGERPKSEQVGFW</sequence>
<keyword evidence="2" id="KW-1185">Reference proteome</keyword>
<proteinExistence type="predicted"/>
<protein>
    <submittedName>
        <fullName evidence="1">Uncharacterized protein</fullName>
    </submittedName>
</protein>
<evidence type="ECO:0000313" key="2">
    <source>
        <dbReference type="Proteomes" id="UP000031368"/>
    </source>
</evidence>
<dbReference type="EMBL" id="CP006880">
    <property type="protein sequence ID" value="AJD46302.1"/>
    <property type="molecule type" value="Genomic_DNA"/>
</dbReference>
<dbReference type="HOGENOM" id="CLU_2668502_0_0_5"/>
<name>A0A0B4XIR9_9HYPH</name>